<sequence length="494" mass="54906">MSHRLLGRVMLLLGALGVILTMSFSYVAAAEKPNIDKPVKGLEQTEKAIVADDYNKAKDAFQEDKLWWSENKQVVKEKSYDLAGQIDRQIAEISLGILNNDKQQAMDGITSLHNLLKTYQDGTYTDNEGNTNITLSSYIAKLTATKKLVDEKEWAKAATQIQDLKTEWLAVEGDVVSQSQAAYDNTERDLMLLDAYINDPAKQAKTADVLDGMTDELKPFTDVTYTWFDAALIPFREGLEALLIIATLLTYTKRTKTPTAKRWIIGGTAAGLVVSLALGMVVAFWLSALAFGDNNNLINGWAGLIASIMMLYVSYWLHRNSDITRWNNYMEGKSNQALSNGKMISFAFLAFLAILREGLETVVFLIGMVGRMSNFELLMGILAGLGVLLIIAFVMLRYSVHIPVKPFFMISSAIVFYLCFKFMGSGIHSLQLAGVIPTSVEDYLPSIPALSIYPSWYSFLPQLLLVIFGLIILIKQQIKKRADSKKELAQGGKL</sequence>
<proteinExistence type="inferred from homology"/>
<evidence type="ECO:0000256" key="1">
    <source>
        <dbReference type="ARBA" id="ARBA00004141"/>
    </source>
</evidence>
<comment type="subcellular location">
    <subcellularLocation>
        <location evidence="1">Membrane</location>
        <topology evidence="1">Multi-pass membrane protein</topology>
    </subcellularLocation>
</comment>
<protein>
    <submittedName>
        <fullName evidence="7">High-affinity iron transporter</fullName>
    </submittedName>
</protein>
<dbReference type="RefSeq" id="WP_014600490.1">
    <property type="nucleotide sequence ID" value="NC_017544.1"/>
</dbReference>
<evidence type="ECO:0000313" key="8">
    <source>
        <dbReference type="Proteomes" id="UP000001288"/>
    </source>
</evidence>
<dbReference type="InterPro" id="IPR004923">
    <property type="entry name" value="FTR1/Fip1/EfeU"/>
</dbReference>
<feature type="transmembrane region" description="Helical" evidence="6">
    <location>
        <begin position="298"/>
        <end position="317"/>
    </location>
</feature>
<dbReference type="EMBL" id="CP002002">
    <property type="protein sequence ID" value="AEO05378.1"/>
    <property type="molecule type" value="Genomic_DNA"/>
</dbReference>
<dbReference type="PANTHER" id="PTHR31632">
    <property type="entry name" value="IRON TRANSPORTER FTH1"/>
    <property type="match status" value="1"/>
</dbReference>
<dbReference type="KEGG" id="lmt:LMRG_00057"/>
<accession>A0A0H3GDS6</accession>
<dbReference type="Proteomes" id="UP000001288">
    <property type="component" value="Chromosome"/>
</dbReference>
<dbReference type="GO" id="GO:0033573">
    <property type="term" value="C:high-affinity iron permease complex"/>
    <property type="evidence" value="ECO:0007669"/>
    <property type="project" value="InterPro"/>
</dbReference>
<evidence type="ECO:0000256" key="3">
    <source>
        <dbReference type="ARBA" id="ARBA00022692"/>
    </source>
</evidence>
<feature type="transmembrane region" description="Helical" evidence="6">
    <location>
        <begin position="408"/>
        <end position="436"/>
    </location>
</feature>
<dbReference type="GO" id="GO:0015093">
    <property type="term" value="F:ferrous iron transmembrane transporter activity"/>
    <property type="evidence" value="ECO:0007669"/>
    <property type="project" value="TreeGrafter"/>
</dbReference>
<evidence type="ECO:0000256" key="2">
    <source>
        <dbReference type="ARBA" id="ARBA00008333"/>
    </source>
</evidence>
<comment type="similarity">
    <text evidence="2">Belongs to the oxidase-dependent Fe transporter (OFeT) (TC 9.A.10.1) family.</text>
</comment>
<keyword evidence="5 6" id="KW-0472">Membrane</keyword>
<evidence type="ECO:0000256" key="4">
    <source>
        <dbReference type="ARBA" id="ARBA00022989"/>
    </source>
</evidence>
<dbReference type="PANTHER" id="PTHR31632:SF2">
    <property type="entry name" value="PLASMA MEMBRANE IRON PERMEASE"/>
    <property type="match status" value="1"/>
</dbReference>
<evidence type="ECO:0000313" key="7">
    <source>
        <dbReference type="EMBL" id="AEO05378.1"/>
    </source>
</evidence>
<feature type="transmembrane region" description="Helical" evidence="6">
    <location>
        <begin position="375"/>
        <end position="396"/>
    </location>
</feature>
<reference evidence="8" key="1">
    <citation type="submission" date="2010-04" db="EMBL/GenBank/DDBJ databases">
        <title>The genome sequence of Listeria monocytogenes strain 10403S.</title>
        <authorList>
            <consortium name="The Broad Institute Genome Sequencing Platform"/>
            <consortium name="The Broad Institute Genome Sequencing Center for Infectious Disease."/>
            <person name="Borowsky M."/>
            <person name="Borodovsky M."/>
            <person name="Young S.K."/>
            <person name="Zeng Q."/>
            <person name="Koehrsen M."/>
            <person name="Fitzgerald M."/>
            <person name="Wiedmann M."/>
            <person name="Swaminathan B."/>
            <person name="Lauer P."/>
            <person name="Portnoy D."/>
            <person name="Cossart P."/>
            <person name="Buchrieser C."/>
            <person name="Higgins D."/>
            <person name="Abouelleil A."/>
            <person name="Alvarado L."/>
            <person name="Arachchi H.M."/>
            <person name="Berlin A."/>
            <person name="Borenstein D."/>
            <person name="Brown A."/>
            <person name="Chapman S.B."/>
            <person name="Chen Z."/>
            <person name="Dunbar C.D."/>
            <person name="Engels R."/>
            <person name="Freedman E."/>
            <person name="Gearin G."/>
            <person name="Gellesch M."/>
            <person name="Goldberg J."/>
            <person name="Griggs A."/>
            <person name="Gujja S."/>
            <person name="Heilman E."/>
            <person name="Heiman D."/>
            <person name="Howarth C."/>
            <person name="Jen D."/>
            <person name="Larson L."/>
            <person name="Lui A."/>
            <person name="MacDonald J."/>
            <person name="Mehta T."/>
            <person name="Montmayeur A."/>
            <person name="Neiman D."/>
            <person name="Park D."/>
            <person name="Pearson M."/>
            <person name="Priest M."/>
            <person name="Richards J."/>
            <person name="Roberts A."/>
            <person name="Saif S."/>
            <person name="Shea T."/>
            <person name="Shenoy N."/>
            <person name="Sisk P."/>
            <person name="Stolte C."/>
            <person name="Sykes S."/>
            <person name="Walk T."/>
            <person name="White J."/>
            <person name="Yandava C."/>
            <person name="Haas B."/>
            <person name="Nusbaum C."/>
            <person name="Birren B."/>
        </authorList>
    </citation>
    <scope>NUCLEOTIDE SEQUENCE [LARGE SCALE GENOMIC DNA]</scope>
    <source>
        <strain evidence="8">10403S</strain>
    </source>
</reference>
<feature type="transmembrane region" description="Helical" evidence="6">
    <location>
        <begin position="263"/>
        <end position="286"/>
    </location>
</feature>
<keyword evidence="4 6" id="KW-1133">Transmembrane helix</keyword>
<feature type="transmembrane region" description="Helical" evidence="6">
    <location>
        <begin position="456"/>
        <end position="474"/>
    </location>
</feature>
<organism evidence="7 8">
    <name type="scientific">Listeria monocytogenes serotype 1/2a (strain 10403S)</name>
    <dbReference type="NCBI Taxonomy" id="393133"/>
    <lineage>
        <taxon>Bacteria</taxon>
        <taxon>Bacillati</taxon>
        <taxon>Bacillota</taxon>
        <taxon>Bacilli</taxon>
        <taxon>Bacillales</taxon>
        <taxon>Listeriaceae</taxon>
        <taxon>Listeria</taxon>
    </lineage>
</organism>
<keyword evidence="3 6" id="KW-0812">Transmembrane</keyword>
<gene>
    <name evidence="7" type="ordered locus">LMRG_00057</name>
</gene>
<dbReference type="AlphaFoldDB" id="A0A0H3GDS6"/>
<dbReference type="Pfam" id="PF03239">
    <property type="entry name" value="FTR1"/>
    <property type="match status" value="1"/>
</dbReference>
<evidence type="ECO:0000256" key="6">
    <source>
        <dbReference type="SAM" id="Phobius"/>
    </source>
</evidence>
<evidence type="ECO:0000256" key="5">
    <source>
        <dbReference type="ARBA" id="ARBA00023136"/>
    </source>
</evidence>
<dbReference type="HOGENOM" id="CLU_023979_0_0_9"/>
<name>A0A0H3GDS6_LISM4</name>